<keyword evidence="2" id="KW-1185">Reference proteome</keyword>
<organism evidence="1 2">
    <name type="scientific">Fulvivirga sediminis</name>
    <dbReference type="NCBI Taxonomy" id="2803949"/>
    <lineage>
        <taxon>Bacteria</taxon>
        <taxon>Pseudomonadati</taxon>
        <taxon>Bacteroidota</taxon>
        <taxon>Cytophagia</taxon>
        <taxon>Cytophagales</taxon>
        <taxon>Fulvivirgaceae</taxon>
        <taxon>Fulvivirga</taxon>
    </lineage>
</organism>
<name>A0A937F4I8_9BACT</name>
<dbReference type="RefSeq" id="WP_202243271.1">
    <property type="nucleotide sequence ID" value="NZ_JAESIY010000002.1"/>
</dbReference>
<reference evidence="1" key="1">
    <citation type="submission" date="2021-01" db="EMBL/GenBank/DDBJ databases">
        <title>Fulvivirga kasyanovii gen. nov., sp nov., a novel member of the phylum Bacteroidetes isolated from seawater in a mussel farm.</title>
        <authorList>
            <person name="Zhao L.-H."/>
            <person name="Wang Z.-J."/>
        </authorList>
    </citation>
    <scope>NUCLEOTIDE SEQUENCE</scope>
    <source>
        <strain evidence="1">2943</strain>
    </source>
</reference>
<gene>
    <name evidence="1" type="ORF">JL102_05685</name>
</gene>
<accession>A0A937F4I8</accession>
<evidence type="ECO:0000313" key="1">
    <source>
        <dbReference type="EMBL" id="MBL3655610.1"/>
    </source>
</evidence>
<evidence type="ECO:0000313" key="2">
    <source>
        <dbReference type="Proteomes" id="UP000659388"/>
    </source>
</evidence>
<dbReference type="Proteomes" id="UP000659388">
    <property type="component" value="Unassembled WGS sequence"/>
</dbReference>
<sequence length="79" mass="9584">MLHDSDVFMNKVELIMESPTERNKYKGLDNMNDRLDFLRNHFIMNEMAIRLFERKYLLSEKSRDDLLSTIDDIIKKWDS</sequence>
<dbReference type="AlphaFoldDB" id="A0A937F4I8"/>
<protein>
    <submittedName>
        <fullName evidence="1">Uncharacterized protein</fullName>
    </submittedName>
</protein>
<proteinExistence type="predicted"/>
<dbReference type="EMBL" id="JAESIY010000002">
    <property type="protein sequence ID" value="MBL3655610.1"/>
    <property type="molecule type" value="Genomic_DNA"/>
</dbReference>
<comment type="caution">
    <text evidence="1">The sequence shown here is derived from an EMBL/GenBank/DDBJ whole genome shotgun (WGS) entry which is preliminary data.</text>
</comment>